<organism evidence="4 5">
    <name type="scientific">Pomacea canaliculata</name>
    <name type="common">Golden apple snail</name>
    <dbReference type="NCBI Taxonomy" id="400727"/>
    <lineage>
        <taxon>Eukaryota</taxon>
        <taxon>Metazoa</taxon>
        <taxon>Spiralia</taxon>
        <taxon>Lophotrochozoa</taxon>
        <taxon>Mollusca</taxon>
        <taxon>Gastropoda</taxon>
        <taxon>Caenogastropoda</taxon>
        <taxon>Architaenioglossa</taxon>
        <taxon>Ampullarioidea</taxon>
        <taxon>Ampullariidae</taxon>
        <taxon>Pomacea</taxon>
    </lineage>
</organism>
<keyword evidence="1" id="KW-0175">Coiled coil</keyword>
<feature type="domain" description="Immunoglobulin" evidence="3">
    <location>
        <begin position="27"/>
        <end position="138"/>
    </location>
</feature>
<dbReference type="Proteomes" id="UP000245119">
    <property type="component" value="Linkage Group LG14"/>
</dbReference>
<dbReference type="InterPro" id="IPR003599">
    <property type="entry name" value="Ig_sub"/>
</dbReference>
<keyword evidence="2" id="KW-0732">Signal</keyword>
<dbReference type="InterPro" id="IPR013783">
    <property type="entry name" value="Ig-like_fold"/>
</dbReference>
<comment type="caution">
    <text evidence="4">The sequence shown here is derived from an EMBL/GenBank/DDBJ whole genome shotgun (WGS) entry which is preliminary data.</text>
</comment>
<dbReference type="SUPFAM" id="SSF48726">
    <property type="entry name" value="Immunoglobulin"/>
    <property type="match status" value="1"/>
</dbReference>
<feature type="signal peptide" evidence="2">
    <location>
        <begin position="1"/>
        <end position="20"/>
    </location>
</feature>
<evidence type="ECO:0000256" key="1">
    <source>
        <dbReference type="SAM" id="Coils"/>
    </source>
</evidence>
<feature type="chain" id="PRO_5015432167" description="Immunoglobulin domain-containing protein" evidence="2">
    <location>
        <begin position="21"/>
        <end position="398"/>
    </location>
</feature>
<dbReference type="SMART" id="SM00409">
    <property type="entry name" value="IG"/>
    <property type="match status" value="2"/>
</dbReference>
<name>A0A2T7NAT7_POMCA</name>
<proteinExistence type="predicted"/>
<accession>A0A2T7NAT7</accession>
<evidence type="ECO:0000256" key="2">
    <source>
        <dbReference type="SAM" id="SignalP"/>
    </source>
</evidence>
<sequence length="398" mass="44652">MLWWLLKSLVIAVCVVGSNAVLWSYSPGNITACQGDDVTIPWSFTSMPNETVISITWFVKFNVNVFQRNGGVRTLFASLTEGEFFPHSRQHVQFVPSAGLRLQNVTVNDTGLYSVHVSTVDSADNVISYSLSADLNVAAPPVLSGGQLKARRHSAPVLDDVTGVEHVILECGHFIDRGEPPVTVTWRTPSGAVYTNVNYVDGCFLLPLQTVESGSYTCSLTYQSLSRGCLASDSVLLGEAIVYVDENGKWAVREANEGELIAELKSQVQILHQGDQQLKSQVQNLTHNQQILRQENQELKSQFQTLHEEDQELKSQVQNLTHNQQMLNKEDEELKSQVQNLTHNQQILRQENRELKSQVQTLTHNLDIVHQEDEKLKSQDQNLAHRLNQLEKQMINEG</sequence>
<evidence type="ECO:0000259" key="3">
    <source>
        <dbReference type="SMART" id="SM00409"/>
    </source>
</evidence>
<reference evidence="4 5" key="1">
    <citation type="submission" date="2018-04" db="EMBL/GenBank/DDBJ databases">
        <title>The genome of golden apple snail Pomacea canaliculata provides insight into stress tolerance and invasive adaptation.</title>
        <authorList>
            <person name="Liu C."/>
            <person name="Liu B."/>
            <person name="Ren Y."/>
            <person name="Zhang Y."/>
            <person name="Wang H."/>
            <person name="Li S."/>
            <person name="Jiang F."/>
            <person name="Yin L."/>
            <person name="Zhang G."/>
            <person name="Qian W."/>
            <person name="Fan W."/>
        </authorList>
    </citation>
    <scope>NUCLEOTIDE SEQUENCE [LARGE SCALE GENOMIC DNA]</scope>
    <source>
        <strain evidence="4">SZHN2017</strain>
        <tissue evidence="4">Muscle</tissue>
    </source>
</reference>
<evidence type="ECO:0000313" key="5">
    <source>
        <dbReference type="Proteomes" id="UP000245119"/>
    </source>
</evidence>
<evidence type="ECO:0000313" key="4">
    <source>
        <dbReference type="EMBL" id="PVD18278.1"/>
    </source>
</evidence>
<dbReference type="InterPro" id="IPR036179">
    <property type="entry name" value="Ig-like_dom_sf"/>
</dbReference>
<protein>
    <recommendedName>
        <fullName evidence="3">Immunoglobulin domain-containing protein</fullName>
    </recommendedName>
</protein>
<dbReference type="EMBL" id="PZQS01000014">
    <property type="protein sequence ID" value="PVD18278.1"/>
    <property type="molecule type" value="Genomic_DNA"/>
</dbReference>
<feature type="domain" description="Immunoglobulin" evidence="3">
    <location>
        <begin position="158"/>
        <end position="240"/>
    </location>
</feature>
<dbReference type="AlphaFoldDB" id="A0A2T7NAT7"/>
<keyword evidence="5" id="KW-1185">Reference proteome</keyword>
<dbReference type="Gene3D" id="2.60.40.10">
    <property type="entry name" value="Immunoglobulins"/>
    <property type="match status" value="1"/>
</dbReference>
<dbReference type="STRING" id="400727.A0A2T7NAT7"/>
<dbReference type="OrthoDB" id="6272435at2759"/>
<feature type="coiled-coil region" evidence="1">
    <location>
        <begin position="282"/>
        <end position="393"/>
    </location>
</feature>
<gene>
    <name evidence="4" type="ORF">C0Q70_20827</name>
</gene>